<dbReference type="Proteomes" id="UP001201701">
    <property type="component" value="Unassembled WGS sequence"/>
</dbReference>
<dbReference type="Gene3D" id="1.10.10.10">
    <property type="entry name" value="Winged helix-like DNA-binding domain superfamily/Winged helix DNA-binding domain"/>
    <property type="match status" value="1"/>
</dbReference>
<proteinExistence type="predicted"/>
<comment type="caution">
    <text evidence="2">The sequence shown here is derived from an EMBL/GenBank/DDBJ whole genome shotgun (WGS) entry which is preliminary data.</text>
</comment>
<accession>A0ABS9QIS7</accession>
<evidence type="ECO:0000259" key="1">
    <source>
        <dbReference type="PROSITE" id="PS50043"/>
    </source>
</evidence>
<keyword evidence="3" id="KW-1185">Reference proteome</keyword>
<dbReference type="InterPro" id="IPR016032">
    <property type="entry name" value="Sig_transdc_resp-reg_C-effctor"/>
</dbReference>
<dbReference type="EMBL" id="JAKREW010000016">
    <property type="protein sequence ID" value="MCG7506676.1"/>
    <property type="molecule type" value="Genomic_DNA"/>
</dbReference>
<gene>
    <name evidence="2" type="ORF">L4923_16740</name>
</gene>
<dbReference type="InterPro" id="IPR036388">
    <property type="entry name" value="WH-like_DNA-bd_sf"/>
</dbReference>
<name>A0ABS9QIS7_9HYPH</name>
<sequence>MNIDLEALDLALDKVVEAAFEPALWQAVVDGIARATGSFGVNIIPVAERAPGLVIATESLGGALEDYFNDGWNESDWRLRGLPFLLRQGTACDPEYTSRDDFNYHPYYRFHAKHGIGRSCMVAFSRPEDLLVVTLHRKLVDDFFSAEEVAVLGAMRDRLTMASTLMRSVMQHRVAGMMDAFEMADVAAIFFNRFGKVTSANSIAARLLGGELQVTNGELRSRRPEETKRLRERMRAVISESSLRADGGHGPILITREGRRPLAMRIERLGGNLPDFFSPSVGVCLLEDPEKRGGAEPQLLRQAFGLTRTEAEVAALLGQGMRLRRIAEQKSITYETARVHLRSIFAKTGASRQADLIALTGNLGGSGEVQPLKGLNGSH</sequence>
<protein>
    <submittedName>
        <fullName evidence="2">Helix-turn-helix transcriptional regulator</fullName>
    </submittedName>
</protein>
<evidence type="ECO:0000313" key="3">
    <source>
        <dbReference type="Proteomes" id="UP001201701"/>
    </source>
</evidence>
<dbReference type="Pfam" id="PF00196">
    <property type="entry name" value="GerE"/>
    <property type="match status" value="1"/>
</dbReference>
<dbReference type="CDD" id="cd06170">
    <property type="entry name" value="LuxR_C_like"/>
    <property type="match status" value="1"/>
</dbReference>
<evidence type="ECO:0000313" key="2">
    <source>
        <dbReference type="EMBL" id="MCG7506676.1"/>
    </source>
</evidence>
<dbReference type="PRINTS" id="PR00038">
    <property type="entry name" value="HTHLUXR"/>
</dbReference>
<organism evidence="2 3">
    <name type="scientific">Mesorhizobium retamae</name>
    <dbReference type="NCBI Taxonomy" id="2912854"/>
    <lineage>
        <taxon>Bacteria</taxon>
        <taxon>Pseudomonadati</taxon>
        <taxon>Pseudomonadota</taxon>
        <taxon>Alphaproteobacteria</taxon>
        <taxon>Hyphomicrobiales</taxon>
        <taxon>Phyllobacteriaceae</taxon>
        <taxon>Mesorhizobium</taxon>
    </lineage>
</organism>
<dbReference type="RefSeq" id="WP_239367093.1">
    <property type="nucleotide sequence ID" value="NZ_JAKREW010000016.1"/>
</dbReference>
<dbReference type="SMART" id="SM00421">
    <property type="entry name" value="HTH_LUXR"/>
    <property type="match status" value="1"/>
</dbReference>
<dbReference type="PROSITE" id="PS50043">
    <property type="entry name" value="HTH_LUXR_2"/>
    <property type="match status" value="1"/>
</dbReference>
<dbReference type="SUPFAM" id="SSF46894">
    <property type="entry name" value="C-terminal effector domain of the bipartite response regulators"/>
    <property type="match status" value="1"/>
</dbReference>
<feature type="domain" description="HTH luxR-type" evidence="1">
    <location>
        <begin position="299"/>
        <end position="364"/>
    </location>
</feature>
<reference evidence="2 3" key="1">
    <citation type="submission" date="2022-02" db="EMBL/GenBank/DDBJ databases">
        <title>Draft genome sequence of Mezorhizobium retamae strain IRAMC:0171 isolated from Retama raetam nodules.</title>
        <authorList>
            <person name="Bengaied R."/>
            <person name="Sbissi I."/>
            <person name="Huber K."/>
            <person name="Ghodbane F."/>
            <person name="Nouioui I."/>
            <person name="Tarhouni M."/>
            <person name="Gtari M."/>
        </authorList>
    </citation>
    <scope>NUCLEOTIDE SEQUENCE [LARGE SCALE GENOMIC DNA]</scope>
    <source>
        <strain evidence="2 3">IRAMC:0171</strain>
    </source>
</reference>
<dbReference type="InterPro" id="IPR000792">
    <property type="entry name" value="Tscrpt_reg_LuxR_C"/>
</dbReference>